<dbReference type="Proteomes" id="UP000026915">
    <property type="component" value="Chromosome 3"/>
</dbReference>
<evidence type="ECO:0000313" key="1">
    <source>
        <dbReference type="EMBL" id="EOY21904.1"/>
    </source>
</evidence>
<sequence length="77" mass="8518">MPTIAPEAHSSSSQNAPFSALLQLPCCAPKRHRLEGLAKFVYESQNDIVLNLPNPNYKFFFFSPLPIFSLLPLSLAA</sequence>
<evidence type="ECO:0000313" key="2">
    <source>
        <dbReference type="Proteomes" id="UP000026915"/>
    </source>
</evidence>
<reference evidence="1 2" key="1">
    <citation type="journal article" date="2013" name="Genome Biol.">
        <title>The genome sequence of the most widely cultivated cacao type and its use to identify candidate genes regulating pod color.</title>
        <authorList>
            <person name="Motamayor J.C."/>
            <person name="Mockaitis K."/>
            <person name="Schmutz J."/>
            <person name="Haiminen N."/>
            <person name="Iii D.L."/>
            <person name="Cornejo O."/>
            <person name="Findley S.D."/>
            <person name="Zheng P."/>
            <person name="Utro F."/>
            <person name="Royaert S."/>
            <person name="Saski C."/>
            <person name="Jenkins J."/>
            <person name="Podicheti R."/>
            <person name="Zhao M."/>
            <person name="Scheffler B.E."/>
            <person name="Stack J.C."/>
            <person name="Feltus F.A."/>
            <person name="Mustiga G.M."/>
            <person name="Amores F."/>
            <person name="Phillips W."/>
            <person name="Marelli J.P."/>
            <person name="May G.D."/>
            <person name="Shapiro H."/>
            <person name="Ma J."/>
            <person name="Bustamante C.D."/>
            <person name="Schnell R.J."/>
            <person name="Main D."/>
            <person name="Gilbert D."/>
            <person name="Parida L."/>
            <person name="Kuhn D.N."/>
        </authorList>
    </citation>
    <scope>NUCLEOTIDE SEQUENCE [LARGE SCALE GENOMIC DNA]</scope>
    <source>
        <strain evidence="2">cv. Matina 1-6</strain>
    </source>
</reference>
<dbReference type="AlphaFoldDB" id="A0A061G4D8"/>
<dbReference type="EMBL" id="CM001881">
    <property type="protein sequence ID" value="EOY21904.1"/>
    <property type="molecule type" value="Genomic_DNA"/>
</dbReference>
<name>A0A061G4D8_THECC</name>
<organism evidence="1 2">
    <name type="scientific">Theobroma cacao</name>
    <name type="common">Cacao</name>
    <name type="synonym">Cocoa</name>
    <dbReference type="NCBI Taxonomy" id="3641"/>
    <lineage>
        <taxon>Eukaryota</taxon>
        <taxon>Viridiplantae</taxon>
        <taxon>Streptophyta</taxon>
        <taxon>Embryophyta</taxon>
        <taxon>Tracheophyta</taxon>
        <taxon>Spermatophyta</taxon>
        <taxon>Magnoliopsida</taxon>
        <taxon>eudicotyledons</taxon>
        <taxon>Gunneridae</taxon>
        <taxon>Pentapetalae</taxon>
        <taxon>rosids</taxon>
        <taxon>malvids</taxon>
        <taxon>Malvales</taxon>
        <taxon>Malvaceae</taxon>
        <taxon>Byttnerioideae</taxon>
        <taxon>Theobroma</taxon>
    </lineage>
</organism>
<gene>
    <name evidence="1" type="ORF">TCM_014072</name>
</gene>
<accession>A0A061G4D8</accession>
<proteinExistence type="predicted"/>
<dbReference type="HOGENOM" id="CLU_2643021_0_0_1"/>
<protein>
    <submittedName>
        <fullName evidence="1">Uncharacterized protein</fullName>
    </submittedName>
</protein>
<dbReference type="Gramene" id="EOY21904">
    <property type="protein sequence ID" value="EOY21904"/>
    <property type="gene ID" value="TCM_014072"/>
</dbReference>
<dbReference type="InParanoid" id="A0A061G4D8"/>
<keyword evidence="2" id="KW-1185">Reference proteome</keyword>